<name>A0ABW1SPD5_9LACO</name>
<evidence type="ECO:0000313" key="4">
    <source>
        <dbReference type="Proteomes" id="UP001596254"/>
    </source>
</evidence>
<dbReference type="RefSeq" id="WP_125692146.1">
    <property type="nucleotide sequence ID" value="NZ_JBHSSK010000007.1"/>
</dbReference>
<dbReference type="SUPFAM" id="SSF55826">
    <property type="entry name" value="YbaK/ProRS associated domain"/>
    <property type="match status" value="1"/>
</dbReference>
<dbReference type="Gene3D" id="3.90.960.10">
    <property type="entry name" value="YbaK/aminoacyl-tRNA synthetase-associated domain"/>
    <property type="match status" value="1"/>
</dbReference>
<evidence type="ECO:0000313" key="3">
    <source>
        <dbReference type="EMBL" id="MFC6206316.1"/>
    </source>
</evidence>
<dbReference type="PANTHER" id="PTHR30411">
    <property type="entry name" value="CYTOPLASMIC PROTEIN"/>
    <property type="match status" value="1"/>
</dbReference>
<organism evidence="3 4">
    <name type="scientific">Levilactobacillus tongjiangensis</name>
    <dbReference type="NCBI Taxonomy" id="2486023"/>
    <lineage>
        <taxon>Bacteria</taxon>
        <taxon>Bacillati</taxon>
        <taxon>Bacillota</taxon>
        <taxon>Bacilli</taxon>
        <taxon>Lactobacillales</taxon>
        <taxon>Lactobacillaceae</taxon>
        <taxon>Levilactobacillus</taxon>
    </lineage>
</organism>
<reference evidence="4" key="1">
    <citation type="journal article" date="2019" name="Int. J. Syst. Evol. Microbiol.">
        <title>The Global Catalogue of Microorganisms (GCM) 10K type strain sequencing project: providing services to taxonomists for standard genome sequencing and annotation.</title>
        <authorList>
            <consortium name="The Broad Institute Genomics Platform"/>
            <consortium name="The Broad Institute Genome Sequencing Center for Infectious Disease"/>
            <person name="Wu L."/>
            <person name="Ma J."/>
        </authorList>
    </citation>
    <scope>NUCLEOTIDE SEQUENCE [LARGE SCALE GENOMIC DNA]</scope>
    <source>
        <strain evidence="4">CCM 8905</strain>
    </source>
</reference>
<dbReference type="EMBL" id="JBHSSK010000007">
    <property type="protein sequence ID" value="MFC6206316.1"/>
    <property type="molecule type" value="Genomic_DNA"/>
</dbReference>
<dbReference type="InterPro" id="IPR007214">
    <property type="entry name" value="YbaK/aa-tRNA-synth-assoc-dom"/>
</dbReference>
<dbReference type="InterPro" id="IPR036754">
    <property type="entry name" value="YbaK/aa-tRNA-synt-asso_dom_sf"/>
</dbReference>
<gene>
    <name evidence="3" type="ORF">ACFP1G_02330</name>
</gene>
<dbReference type="PANTHER" id="PTHR30411:SF1">
    <property type="entry name" value="CYTOPLASMIC PROTEIN"/>
    <property type="match status" value="1"/>
</dbReference>
<protein>
    <submittedName>
        <fullName evidence="3">YbaK/EbsC family protein</fullName>
    </submittedName>
</protein>
<dbReference type="Proteomes" id="UP001596254">
    <property type="component" value="Unassembled WGS sequence"/>
</dbReference>
<accession>A0ABW1SPD5</accession>
<keyword evidence="4" id="KW-1185">Reference proteome</keyword>
<comment type="caution">
    <text evidence="3">The sequence shown here is derived from an EMBL/GenBank/DDBJ whole genome shotgun (WGS) entry which is preliminary data.</text>
</comment>
<sequence>MSLETVTTFFEQLNLTDRITEFDQSTATVADAAATLGVRPDQIAKTLALKLKEGPIVIVVKGTAKIANPKFKAEFHQKAHMVPFDELEDLIGHPAGGVCPFGLKPGVGVYFDVSLKDEDVVYPAAGIPDAVVKLTVDEMEKYAQPLKWIDIVKED</sequence>
<keyword evidence="1" id="KW-0648">Protein biosynthesis</keyword>
<dbReference type="CDD" id="cd04333">
    <property type="entry name" value="ProX_deacylase"/>
    <property type="match status" value="1"/>
</dbReference>
<dbReference type="Pfam" id="PF04073">
    <property type="entry name" value="tRNA_edit"/>
    <property type="match status" value="1"/>
</dbReference>
<proteinExistence type="predicted"/>
<feature type="domain" description="YbaK/aminoacyl-tRNA synthetase-associated" evidence="2">
    <location>
        <begin position="25"/>
        <end position="141"/>
    </location>
</feature>
<evidence type="ECO:0000259" key="2">
    <source>
        <dbReference type="Pfam" id="PF04073"/>
    </source>
</evidence>
<evidence type="ECO:0000256" key="1">
    <source>
        <dbReference type="ARBA" id="ARBA00022917"/>
    </source>
</evidence>